<dbReference type="Proteomes" id="UP000289664">
    <property type="component" value="Chromosome"/>
</dbReference>
<name>B0NHU0_CLOS5</name>
<dbReference type="EMBL" id="CP036170">
    <property type="protein sequence ID" value="QBF74107.1"/>
    <property type="molecule type" value="Genomic_DNA"/>
</dbReference>
<dbReference type="HOGENOM" id="CLU_2842113_0_0_9"/>
<keyword evidence="2" id="KW-1185">Reference proteome</keyword>
<evidence type="ECO:0000313" key="2">
    <source>
        <dbReference type="Proteomes" id="UP000289664"/>
    </source>
</evidence>
<dbReference type="STRING" id="411468.CLOSCI_03056"/>
<protein>
    <submittedName>
        <fullName evidence="1">Uncharacterized protein</fullName>
    </submittedName>
</protein>
<evidence type="ECO:0000313" key="1">
    <source>
        <dbReference type="EMBL" id="QBF74107.1"/>
    </source>
</evidence>
<dbReference type="AlphaFoldDB" id="B0NHU0"/>
<sequence length="65" mass="7211">MGKNDIAVKQWLSAKDRFADLFNMLIFGGSTVVHPQDLEDMEGEADIFVPDKAGGENGMRLSFFC</sequence>
<dbReference type="KEGG" id="csci:HDCHBGLK_01503"/>
<gene>
    <name evidence="1" type="ORF">HDCHBGLK_01503</name>
</gene>
<reference evidence="1 2" key="1">
    <citation type="journal article" date="2019" name="Appl. Environ. Microbiol.">
        <title>Clostridium scindens ATCC 35704: integration of nutritional requirements, the complete genome sequence, and global transcriptional responses to bile acids.</title>
        <authorList>
            <person name="Devendran S."/>
            <person name="Shrestha R."/>
            <person name="Alves J.M.P."/>
            <person name="Wolf P.G."/>
            <person name="Ly L."/>
            <person name="Hernandez A.G."/>
            <person name="Mendez-Garcia C."/>
            <person name="Inboden A."/>
            <person name="Wiley J."/>
            <person name="Paul O."/>
            <person name="Allen A."/>
            <person name="Springer E."/>
            <person name="Wright C.L."/>
            <person name="Fields C.J."/>
            <person name="Daniel S.L."/>
            <person name="Ridlon J.M."/>
        </authorList>
    </citation>
    <scope>NUCLEOTIDE SEQUENCE [LARGE SCALE GENOMIC DNA]</scope>
    <source>
        <strain evidence="1 2">ATCC 35704</strain>
    </source>
</reference>
<dbReference type="GeneID" id="62695724"/>
<proteinExistence type="predicted"/>
<accession>B0NHU0</accession>
<organism evidence="1 2">
    <name type="scientific">Clostridium scindens (strain ATCC 35704 / DSM 5676 / VPI 13733 / 19)</name>
    <dbReference type="NCBI Taxonomy" id="411468"/>
    <lineage>
        <taxon>Bacteria</taxon>
        <taxon>Bacillati</taxon>
        <taxon>Bacillota</taxon>
        <taxon>Clostridia</taxon>
        <taxon>Lachnospirales</taxon>
        <taxon>Lachnospiraceae</taxon>
    </lineage>
</organism>
<dbReference type="RefSeq" id="WP_004607785.1">
    <property type="nucleotide sequence ID" value="NZ_CP036170.1"/>
</dbReference>
<dbReference type="OrthoDB" id="2066427at2"/>